<evidence type="ECO:0008006" key="7">
    <source>
        <dbReference type="Google" id="ProtNLM"/>
    </source>
</evidence>
<dbReference type="Pfam" id="PF03938">
    <property type="entry name" value="OmpH"/>
    <property type="match status" value="1"/>
</dbReference>
<feature type="compositionally biased region" description="Low complexity" evidence="3">
    <location>
        <begin position="233"/>
        <end position="243"/>
    </location>
</feature>
<dbReference type="PANTHER" id="PTHR35089">
    <property type="entry name" value="CHAPERONE PROTEIN SKP"/>
    <property type="match status" value="1"/>
</dbReference>
<dbReference type="RefSeq" id="WP_244407567.1">
    <property type="nucleotide sequence ID" value="NZ_AP025637.1"/>
</dbReference>
<evidence type="ECO:0000313" key="5">
    <source>
        <dbReference type="EMBL" id="BDG73342.1"/>
    </source>
</evidence>
<feature type="compositionally biased region" description="Basic and acidic residues" evidence="3">
    <location>
        <begin position="111"/>
        <end position="127"/>
    </location>
</feature>
<keyword evidence="6" id="KW-1185">Reference proteome</keyword>
<evidence type="ECO:0000256" key="2">
    <source>
        <dbReference type="ARBA" id="ARBA00022729"/>
    </source>
</evidence>
<dbReference type="PANTHER" id="PTHR35089:SF1">
    <property type="entry name" value="CHAPERONE PROTEIN SKP"/>
    <property type="match status" value="1"/>
</dbReference>
<dbReference type="EMBL" id="AP025637">
    <property type="protein sequence ID" value="BDG73342.1"/>
    <property type="molecule type" value="Genomic_DNA"/>
</dbReference>
<feature type="region of interest" description="Disordered" evidence="3">
    <location>
        <begin position="222"/>
        <end position="254"/>
    </location>
</feature>
<comment type="similarity">
    <text evidence="1">Belongs to the Skp family.</text>
</comment>
<keyword evidence="2 4" id="KW-0732">Signal</keyword>
<feature type="compositionally biased region" description="Low complexity" evidence="3">
    <location>
        <begin position="29"/>
        <end position="52"/>
    </location>
</feature>
<feature type="compositionally biased region" description="Basic and acidic residues" evidence="3">
    <location>
        <begin position="137"/>
        <end position="149"/>
    </location>
</feature>
<dbReference type="SMART" id="SM00935">
    <property type="entry name" value="OmpH"/>
    <property type="match status" value="1"/>
</dbReference>
<feature type="region of interest" description="Disordered" evidence="3">
    <location>
        <begin position="111"/>
        <end position="149"/>
    </location>
</feature>
<dbReference type="Gene3D" id="3.30.910.20">
    <property type="entry name" value="Skp domain"/>
    <property type="match status" value="1"/>
</dbReference>
<organism evidence="5 6">
    <name type="scientific">Roseomonas fluvialis</name>
    <dbReference type="NCBI Taxonomy" id="1750527"/>
    <lineage>
        <taxon>Bacteria</taxon>
        <taxon>Pseudomonadati</taxon>
        <taxon>Pseudomonadota</taxon>
        <taxon>Alphaproteobacteria</taxon>
        <taxon>Acetobacterales</taxon>
        <taxon>Roseomonadaceae</taxon>
        <taxon>Roseomonas</taxon>
    </lineage>
</organism>
<dbReference type="Proteomes" id="UP000831327">
    <property type="component" value="Chromosome"/>
</dbReference>
<reference evidence="5 6" key="1">
    <citation type="journal article" date="2016" name="Microbes Environ.">
        <title>Phylogenetically diverse aerobic anoxygenic phototrophic bacteria isolated from epilithic biofilms in Tama river, Japan.</title>
        <authorList>
            <person name="Hirose S."/>
            <person name="Matsuura K."/>
            <person name="Haruta S."/>
        </authorList>
    </citation>
    <scope>NUCLEOTIDE SEQUENCE [LARGE SCALE GENOMIC DNA]</scope>
    <source>
        <strain evidence="5 6">S08</strain>
    </source>
</reference>
<feature type="compositionally biased region" description="Pro residues" evidence="3">
    <location>
        <begin position="244"/>
        <end position="254"/>
    </location>
</feature>
<feature type="region of interest" description="Disordered" evidence="3">
    <location>
        <begin position="28"/>
        <end position="78"/>
    </location>
</feature>
<feature type="chain" id="PRO_5045665181" description="OmpH family outer membrane protein" evidence="4">
    <location>
        <begin position="21"/>
        <end position="254"/>
    </location>
</feature>
<proteinExistence type="inferred from homology"/>
<evidence type="ECO:0000313" key="6">
    <source>
        <dbReference type="Proteomes" id="UP000831327"/>
    </source>
</evidence>
<accession>A0ABM7Y5Y6</accession>
<sequence length="254" mass="28054">MFRFLPVALLGAAVALPAAAQNQQQWFVPGQPQQGQPAQGQRPPQQAQQPQRPAQPPQRPAPTPPPLAPGQPPPAPVIGIVDVPEIQRVSSAFTQVREAIETRRARLNEDLQREQQRWRDEQQRLAAERGSLSPEQLRNRERDLQDRITDSQRTLRDRAAAIEQLAQTALREIEQALGVVIRQVASSRNVNIVLPRPLVIFNDPPFDLTEEVAAQLNRMIPSVTLPPEPGEAPRPAAAPARPGGTPPAQPPRRN</sequence>
<gene>
    <name evidence="5" type="ORF">Rmf_32710</name>
</gene>
<evidence type="ECO:0000256" key="4">
    <source>
        <dbReference type="SAM" id="SignalP"/>
    </source>
</evidence>
<dbReference type="InterPro" id="IPR024930">
    <property type="entry name" value="Skp_dom_sf"/>
</dbReference>
<feature type="compositionally biased region" description="Pro residues" evidence="3">
    <location>
        <begin position="53"/>
        <end position="76"/>
    </location>
</feature>
<evidence type="ECO:0000256" key="3">
    <source>
        <dbReference type="SAM" id="MobiDB-lite"/>
    </source>
</evidence>
<protein>
    <recommendedName>
        <fullName evidence="7">OmpH family outer membrane protein</fullName>
    </recommendedName>
</protein>
<name>A0ABM7Y5Y6_9PROT</name>
<dbReference type="InterPro" id="IPR005632">
    <property type="entry name" value="Chaperone_Skp"/>
</dbReference>
<feature type="signal peptide" evidence="4">
    <location>
        <begin position="1"/>
        <end position="20"/>
    </location>
</feature>
<evidence type="ECO:0000256" key="1">
    <source>
        <dbReference type="ARBA" id="ARBA00009091"/>
    </source>
</evidence>
<dbReference type="SUPFAM" id="SSF111384">
    <property type="entry name" value="OmpH-like"/>
    <property type="match status" value="1"/>
</dbReference>